<dbReference type="Proteomes" id="UP001139104">
    <property type="component" value="Unassembled WGS sequence"/>
</dbReference>
<keyword evidence="1" id="KW-0802">TPR repeat</keyword>
<dbReference type="InterPro" id="IPR019734">
    <property type="entry name" value="TPR_rpt"/>
</dbReference>
<dbReference type="InterPro" id="IPR011990">
    <property type="entry name" value="TPR-like_helical_dom_sf"/>
</dbReference>
<comment type="caution">
    <text evidence="4">The sequence shown here is derived from an EMBL/GenBank/DDBJ whole genome shotgun (WGS) entry which is preliminary data.</text>
</comment>
<keyword evidence="5" id="KW-1185">Reference proteome</keyword>
<evidence type="ECO:0000256" key="1">
    <source>
        <dbReference type="PROSITE-ProRule" id="PRU00339"/>
    </source>
</evidence>
<evidence type="ECO:0000313" key="5">
    <source>
        <dbReference type="Proteomes" id="UP001139104"/>
    </source>
</evidence>
<dbReference type="PROSITE" id="PS50005">
    <property type="entry name" value="TPR"/>
    <property type="match status" value="1"/>
</dbReference>
<evidence type="ECO:0000256" key="2">
    <source>
        <dbReference type="SAM" id="MobiDB-lite"/>
    </source>
</evidence>
<feature type="signal peptide" evidence="3">
    <location>
        <begin position="1"/>
        <end position="22"/>
    </location>
</feature>
<reference evidence="4" key="1">
    <citation type="journal article" date="2022" name="ISME J.">
        <title>Identification of active gaseous-alkane degraders at natural gas seeps.</title>
        <authorList>
            <person name="Farhan Ul Haque M."/>
            <person name="Hernandez M."/>
            <person name="Crombie A.T."/>
            <person name="Murrell J.C."/>
        </authorList>
    </citation>
    <scope>NUCLEOTIDE SEQUENCE</scope>
    <source>
        <strain evidence="4">PC2</strain>
    </source>
</reference>
<name>A0ABS9ZBI6_9HYPH</name>
<dbReference type="Gene3D" id="1.25.40.10">
    <property type="entry name" value="Tetratricopeptide repeat domain"/>
    <property type="match status" value="1"/>
</dbReference>
<evidence type="ECO:0000313" key="4">
    <source>
        <dbReference type="EMBL" id="MCI4684845.1"/>
    </source>
</evidence>
<keyword evidence="3" id="KW-0732">Signal</keyword>
<protein>
    <recommendedName>
        <fullName evidence="6">Tetratricopeptide repeat protein</fullName>
    </recommendedName>
</protein>
<feature type="repeat" description="TPR" evidence="1">
    <location>
        <begin position="113"/>
        <end position="146"/>
    </location>
</feature>
<proteinExistence type="predicted"/>
<sequence>MSARLLFTSLLIAILSAAPSGAQGLKPPPKPAQVDPAQIRARALDDLLARLREAPDPEAAASIRAIIEKIWAHSTSPTANLLMARAEVLLKADKGPAAEALLDRIVLLYPDWTLAWRRRAQSSLLQGDSEGAMLDLDRALNVDPRNFLVMTDLANLMRAAGHDQPALELLRRARGFDPQNESLRRETDQLQRQVEGQRI</sequence>
<organism evidence="4 5">
    <name type="scientific">Candidatus Rhodoblastus alkanivorans</name>
    <dbReference type="NCBI Taxonomy" id="2954117"/>
    <lineage>
        <taxon>Bacteria</taxon>
        <taxon>Pseudomonadati</taxon>
        <taxon>Pseudomonadota</taxon>
        <taxon>Alphaproteobacteria</taxon>
        <taxon>Hyphomicrobiales</taxon>
        <taxon>Rhodoblastaceae</taxon>
        <taxon>Rhodoblastus</taxon>
    </lineage>
</organism>
<feature type="compositionally biased region" description="Basic and acidic residues" evidence="2">
    <location>
        <begin position="182"/>
        <end position="199"/>
    </location>
</feature>
<dbReference type="RefSeq" id="WP_243068723.1">
    <property type="nucleotide sequence ID" value="NZ_JAIVFK010000022.1"/>
</dbReference>
<evidence type="ECO:0000256" key="3">
    <source>
        <dbReference type="SAM" id="SignalP"/>
    </source>
</evidence>
<feature type="region of interest" description="Disordered" evidence="2">
    <location>
        <begin position="178"/>
        <end position="199"/>
    </location>
</feature>
<dbReference type="EMBL" id="JAIVFP010000001">
    <property type="protein sequence ID" value="MCI4684845.1"/>
    <property type="molecule type" value="Genomic_DNA"/>
</dbReference>
<evidence type="ECO:0008006" key="6">
    <source>
        <dbReference type="Google" id="ProtNLM"/>
    </source>
</evidence>
<dbReference type="SUPFAM" id="SSF48452">
    <property type="entry name" value="TPR-like"/>
    <property type="match status" value="1"/>
</dbReference>
<feature type="chain" id="PRO_5046190994" description="Tetratricopeptide repeat protein" evidence="3">
    <location>
        <begin position="23"/>
        <end position="199"/>
    </location>
</feature>
<gene>
    <name evidence="4" type="ORF">K2U94_19080</name>
</gene>
<accession>A0ABS9ZBI6</accession>
<dbReference type="SMART" id="SM00028">
    <property type="entry name" value="TPR"/>
    <property type="match status" value="3"/>
</dbReference>